<evidence type="ECO:0000313" key="2">
    <source>
        <dbReference type="Proteomes" id="UP000322791"/>
    </source>
</evidence>
<keyword evidence="2" id="KW-1185">Reference proteome</keyword>
<accession>A0A5D6VGJ3</accession>
<dbReference type="AlphaFoldDB" id="A0A5D6VGJ3"/>
<organism evidence="1 2">
    <name type="scientific">Hymenobacter lutimineralis</name>
    <dbReference type="NCBI Taxonomy" id="2606448"/>
    <lineage>
        <taxon>Bacteria</taxon>
        <taxon>Pseudomonadati</taxon>
        <taxon>Bacteroidota</taxon>
        <taxon>Cytophagia</taxon>
        <taxon>Cytophagales</taxon>
        <taxon>Hymenobacteraceae</taxon>
        <taxon>Hymenobacter</taxon>
    </lineage>
</organism>
<dbReference type="RefSeq" id="WP_149069181.1">
    <property type="nucleotide sequence ID" value="NZ_VTHL01000001.1"/>
</dbReference>
<evidence type="ECO:0000313" key="1">
    <source>
        <dbReference type="EMBL" id="TYZ14397.1"/>
    </source>
</evidence>
<sequence>MPTFPIELLTTAAECDAVLDAAQNELRDLGVRETVLTAQGDRTSESAANSTADLAAQKAIIDALTPVIDTLPAGSRTRLSTEANLRRATQRRDNLLAGQQVYGAIAALNRALDLRQVQAQITEVNLFITEVTTRKAAL</sequence>
<dbReference type="Proteomes" id="UP000322791">
    <property type="component" value="Unassembled WGS sequence"/>
</dbReference>
<gene>
    <name evidence="1" type="ORF">FY528_01315</name>
</gene>
<dbReference type="EMBL" id="VTHL01000001">
    <property type="protein sequence ID" value="TYZ14397.1"/>
    <property type="molecule type" value="Genomic_DNA"/>
</dbReference>
<name>A0A5D6VGJ3_9BACT</name>
<proteinExistence type="predicted"/>
<reference evidence="1 2" key="1">
    <citation type="submission" date="2019-08" db="EMBL/GenBank/DDBJ databases">
        <authorList>
            <person name="Seo M.-J."/>
        </authorList>
    </citation>
    <scope>NUCLEOTIDE SEQUENCE [LARGE SCALE GENOMIC DNA]</scope>
    <source>
        <strain evidence="1 2">KIGAM108</strain>
    </source>
</reference>
<comment type="caution">
    <text evidence="1">The sequence shown here is derived from an EMBL/GenBank/DDBJ whole genome shotgun (WGS) entry which is preliminary data.</text>
</comment>
<protein>
    <submittedName>
        <fullName evidence="1">Uncharacterized protein</fullName>
    </submittedName>
</protein>